<dbReference type="InterPro" id="IPR020846">
    <property type="entry name" value="MFS_dom"/>
</dbReference>
<sequence>MIAIDKSGSDDKISRMGWIVSVTIIAAMVVEGIDLQYMAMALPSLIKEFHLSNVQAGFLAAVTLAGQMAGGIVSGWVADRIGRAKVVAWGIAWFSVMTAALAFTRSFEAFAIVRFLGGVGLSAVYCVGIVFVNEYIPTKRRNSVLGLVSAGSPVGYAIAAVSASYVIPNYGWRPLFWVTALPAVATVFLLKHLEDPESWKVARQQKRQELKPANEWSLLFKDKFILKMAIAWSICQISSQAGYYSANNWMPTYLQNGLGIDIRNVGWFVAGNYVMMVFGKVLAGAASDRFGRKGTWVVSSLVTAIAFPLMAFYVGKDNVGIMLLSLGLFYGCPNSVGGTFVSESFPTRMRGTAVALVFNIGRIGGMVAPITLGYIASKYSFAMGLGFLGFAYIIAAISAMFIKEKAYDPTTKEAETIAHETASVSEPPSGAPTGKVI</sequence>
<dbReference type="Pfam" id="PF07690">
    <property type="entry name" value="MFS_1"/>
    <property type="match status" value="1"/>
</dbReference>
<dbReference type="PROSITE" id="PS00216">
    <property type="entry name" value="SUGAR_TRANSPORT_1"/>
    <property type="match status" value="1"/>
</dbReference>
<comment type="subcellular location">
    <subcellularLocation>
        <location evidence="1">Membrane</location>
        <topology evidence="1">Multi-pass membrane protein</topology>
    </subcellularLocation>
</comment>
<feature type="domain" description="Major facilitator superfamily (MFS) profile" evidence="7">
    <location>
        <begin position="20"/>
        <end position="407"/>
    </location>
</feature>
<dbReference type="InterPro" id="IPR011701">
    <property type="entry name" value="MFS"/>
</dbReference>
<dbReference type="Gene3D" id="1.20.1250.20">
    <property type="entry name" value="MFS general substrate transporter like domains"/>
    <property type="match status" value="2"/>
</dbReference>
<evidence type="ECO:0000313" key="9">
    <source>
        <dbReference type="Proteomes" id="UP000071859"/>
    </source>
</evidence>
<evidence type="ECO:0000256" key="1">
    <source>
        <dbReference type="ARBA" id="ARBA00004141"/>
    </source>
</evidence>
<feature type="transmembrane region" description="Helical" evidence="6">
    <location>
        <begin position="265"/>
        <end position="283"/>
    </location>
</feature>
<feature type="transmembrane region" description="Helical" evidence="6">
    <location>
        <begin position="86"/>
        <end position="103"/>
    </location>
</feature>
<feature type="transmembrane region" description="Helical" evidence="6">
    <location>
        <begin position="295"/>
        <end position="315"/>
    </location>
</feature>
<accession>A0A158A8F7</accession>
<evidence type="ECO:0000313" key="8">
    <source>
        <dbReference type="EMBL" id="SAK53896.1"/>
    </source>
</evidence>
<evidence type="ECO:0000256" key="4">
    <source>
        <dbReference type="ARBA" id="ARBA00023136"/>
    </source>
</evidence>
<name>A0A158A8F7_9BURK</name>
<feature type="transmembrane region" description="Helical" evidence="6">
    <location>
        <begin position="381"/>
        <end position="402"/>
    </location>
</feature>
<dbReference type="AlphaFoldDB" id="A0A158A8F7"/>
<dbReference type="PANTHER" id="PTHR23508:SF10">
    <property type="entry name" value="CARBOXYLIC ACID TRANSPORTER PROTEIN HOMOLOG"/>
    <property type="match status" value="1"/>
</dbReference>
<feature type="transmembrane region" description="Helical" evidence="6">
    <location>
        <begin position="109"/>
        <end position="132"/>
    </location>
</feature>
<dbReference type="GO" id="GO:0005886">
    <property type="term" value="C:plasma membrane"/>
    <property type="evidence" value="ECO:0007669"/>
    <property type="project" value="TreeGrafter"/>
</dbReference>
<keyword evidence="2 6" id="KW-0812">Transmembrane</keyword>
<dbReference type="EMBL" id="FCOX02000004">
    <property type="protein sequence ID" value="SAK53896.1"/>
    <property type="molecule type" value="Genomic_DNA"/>
</dbReference>
<dbReference type="SUPFAM" id="SSF103473">
    <property type="entry name" value="MFS general substrate transporter"/>
    <property type="match status" value="1"/>
</dbReference>
<evidence type="ECO:0000256" key="2">
    <source>
        <dbReference type="ARBA" id="ARBA00022692"/>
    </source>
</evidence>
<dbReference type="InterPro" id="IPR036259">
    <property type="entry name" value="MFS_trans_sf"/>
</dbReference>
<dbReference type="GO" id="GO:0046943">
    <property type="term" value="F:carboxylic acid transmembrane transporter activity"/>
    <property type="evidence" value="ECO:0007669"/>
    <property type="project" value="TreeGrafter"/>
</dbReference>
<reference evidence="8" key="1">
    <citation type="submission" date="2016-01" db="EMBL/GenBank/DDBJ databases">
        <authorList>
            <person name="Peeters C."/>
        </authorList>
    </citation>
    <scope>NUCLEOTIDE SEQUENCE</scope>
    <source>
        <strain evidence="8">LMG 29321</strain>
    </source>
</reference>
<feature type="transmembrane region" description="Helical" evidence="6">
    <location>
        <begin position="16"/>
        <end position="38"/>
    </location>
</feature>
<protein>
    <submittedName>
        <fullName evidence="8">Major facilitator transporter</fullName>
    </submittedName>
</protein>
<evidence type="ECO:0000259" key="7">
    <source>
        <dbReference type="PROSITE" id="PS50850"/>
    </source>
</evidence>
<dbReference type="Proteomes" id="UP000071859">
    <property type="component" value="Unassembled WGS sequence"/>
</dbReference>
<dbReference type="PANTHER" id="PTHR23508">
    <property type="entry name" value="CARBOXYLIC ACID TRANSPORTER PROTEIN HOMOLOG"/>
    <property type="match status" value="1"/>
</dbReference>
<dbReference type="OrthoDB" id="9781976at2"/>
<keyword evidence="3 6" id="KW-1133">Transmembrane helix</keyword>
<dbReference type="RefSeq" id="WP_062603422.1">
    <property type="nucleotide sequence ID" value="NZ_FCOX02000004.1"/>
</dbReference>
<gene>
    <name evidence="8" type="ORF">AWB78_01373</name>
</gene>
<dbReference type="InterPro" id="IPR005829">
    <property type="entry name" value="Sugar_transporter_CS"/>
</dbReference>
<feature type="transmembrane region" description="Helical" evidence="6">
    <location>
        <begin position="58"/>
        <end position="79"/>
    </location>
</feature>
<proteinExistence type="predicted"/>
<dbReference type="PROSITE" id="PS50850">
    <property type="entry name" value="MFS"/>
    <property type="match status" value="1"/>
</dbReference>
<feature type="transmembrane region" description="Helical" evidence="6">
    <location>
        <begin position="321"/>
        <end position="341"/>
    </location>
</feature>
<evidence type="ECO:0000256" key="3">
    <source>
        <dbReference type="ARBA" id="ARBA00022989"/>
    </source>
</evidence>
<keyword evidence="9" id="KW-1185">Reference proteome</keyword>
<comment type="caution">
    <text evidence="8">The sequence shown here is derived from an EMBL/GenBank/DDBJ whole genome shotgun (WGS) entry which is preliminary data.</text>
</comment>
<organism evidence="8 9">
    <name type="scientific">Caballeronia calidae</name>
    <dbReference type="NCBI Taxonomy" id="1777139"/>
    <lineage>
        <taxon>Bacteria</taxon>
        <taxon>Pseudomonadati</taxon>
        <taxon>Pseudomonadota</taxon>
        <taxon>Betaproteobacteria</taxon>
        <taxon>Burkholderiales</taxon>
        <taxon>Burkholderiaceae</taxon>
        <taxon>Caballeronia</taxon>
    </lineage>
</organism>
<feature type="transmembrane region" description="Helical" evidence="6">
    <location>
        <begin position="353"/>
        <end position="375"/>
    </location>
</feature>
<evidence type="ECO:0000256" key="5">
    <source>
        <dbReference type="SAM" id="MobiDB-lite"/>
    </source>
</evidence>
<feature type="transmembrane region" description="Helical" evidence="6">
    <location>
        <begin position="144"/>
        <end position="168"/>
    </location>
</feature>
<keyword evidence="4 6" id="KW-0472">Membrane</keyword>
<feature type="region of interest" description="Disordered" evidence="5">
    <location>
        <begin position="418"/>
        <end position="437"/>
    </location>
</feature>
<evidence type="ECO:0000256" key="6">
    <source>
        <dbReference type="SAM" id="Phobius"/>
    </source>
</evidence>